<feature type="transmembrane region" description="Helical" evidence="7">
    <location>
        <begin position="751"/>
        <end position="772"/>
    </location>
</feature>
<evidence type="ECO:0000313" key="9">
    <source>
        <dbReference type="EMBL" id="VDC49895.1"/>
    </source>
</evidence>
<keyword evidence="5 7" id="KW-1133">Transmembrane helix</keyword>
<keyword evidence="3" id="KW-1003">Cell membrane</keyword>
<gene>
    <name evidence="9" type="ORF">BREV_BREV_01544</name>
</gene>
<keyword evidence="10" id="KW-1185">Reference proteome</keyword>
<feature type="transmembrane region" description="Helical" evidence="7">
    <location>
        <begin position="436"/>
        <end position="456"/>
    </location>
</feature>
<feature type="domain" description="ABC3 transporter permease C-terminal" evidence="8">
    <location>
        <begin position="663"/>
        <end position="776"/>
    </location>
</feature>
<dbReference type="AlphaFoldDB" id="A0A7Z8Y2V9"/>
<proteinExistence type="inferred from homology"/>
<comment type="subcellular location">
    <subcellularLocation>
        <location evidence="1">Cell membrane</location>
        <topology evidence="1">Multi-pass membrane protein</topology>
    </subcellularLocation>
</comment>
<feature type="domain" description="ABC3 transporter permease C-terminal" evidence="8">
    <location>
        <begin position="272"/>
        <end position="391"/>
    </location>
</feature>
<dbReference type="InterPro" id="IPR051447">
    <property type="entry name" value="Lipoprotein-release_system"/>
</dbReference>
<evidence type="ECO:0000256" key="2">
    <source>
        <dbReference type="ARBA" id="ARBA00005236"/>
    </source>
</evidence>
<evidence type="ECO:0000256" key="4">
    <source>
        <dbReference type="ARBA" id="ARBA00022692"/>
    </source>
</evidence>
<feature type="transmembrane region" description="Helical" evidence="7">
    <location>
        <begin position="705"/>
        <end position="731"/>
    </location>
</feature>
<organism evidence="9 10">
    <name type="scientific">Brevundimonas mediterranea</name>
    <dbReference type="NCBI Taxonomy" id="74329"/>
    <lineage>
        <taxon>Bacteria</taxon>
        <taxon>Pseudomonadati</taxon>
        <taxon>Pseudomonadota</taxon>
        <taxon>Alphaproteobacteria</taxon>
        <taxon>Caulobacterales</taxon>
        <taxon>Caulobacteraceae</taxon>
        <taxon>Brevundimonas</taxon>
    </lineage>
</organism>
<evidence type="ECO:0000256" key="3">
    <source>
        <dbReference type="ARBA" id="ARBA00022475"/>
    </source>
</evidence>
<dbReference type="PANTHER" id="PTHR30489">
    <property type="entry name" value="LIPOPROTEIN-RELEASING SYSTEM TRANSMEMBRANE PROTEIN LOLE"/>
    <property type="match status" value="1"/>
</dbReference>
<dbReference type="InterPro" id="IPR003838">
    <property type="entry name" value="ABC3_permease_C"/>
</dbReference>
<evidence type="ECO:0000256" key="1">
    <source>
        <dbReference type="ARBA" id="ARBA00004651"/>
    </source>
</evidence>
<dbReference type="Proteomes" id="UP000289220">
    <property type="component" value="Unassembled WGS sequence"/>
</dbReference>
<name>A0A7Z8Y2V9_9CAUL</name>
<evidence type="ECO:0000313" key="10">
    <source>
        <dbReference type="Proteomes" id="UP000289220"/>
    </source>
</evidence>
<evidence type="ECO:0000259" key="8">
    <source>
        <dbReference type="Pfam" id="PF02687"/>
    </source>
</evidence>
<feature type="transmembrane region" description="Helical" evidence="7">
    <location>
        <begin position="359"/>
        <end position="383"/>
    </location>
</feature>
<dbReference type="PANTHER" id="PTHR30489:SF0">
    <property type="entry name" value="LIPOPROTEIN-RELEASING SYSTEM TRANSMEMBRANE PROTEIN LOLE"/>
    <property type="match status" value="1"/>
</dbReference>
<comment type="caution">
    <text evidence="9">The sequence shown here is derived from an EMBL/GenBank/DDBJ whole genome shotgun (WGS) entry which is preliminary data.</text>
</comment>
<protein>
    <recommendedName>
        <fullName evidence="8">ABC3 transporter permease C-terminal domain-containing protein</fullName>
    </recommendedName>
</protein>
<evidence type="ECO:0000256" key="5">
    <source>
        <dbReference type="ARBA" id="ARBA00022989"/>
    </source>
</evidence>
<reference evidence="9 10" key="1">
    <citation type="submission" date="2018-11" db="EMBL/GenBank/DDBJ databases">
        <authorList>
            <person name="Peiro R."/>
            <person name="Begona"/>
            <person name="Cbmso G."/>
            <person name="Lopez M."/>
            <person name="Gonzalez S."/>
            <person name="Sacristan E."/>
            <person name="Castillo E."/>
        </authorList>
    </citation>
    <scope>NUCLEOTIDE SEQUENCE [LARGE SCALE GENOMIC DNA]</scope>
    <source>
        <strain evidence="9">Brev_genome</strain>
    </source>
</reference>
<feature type="transmembrane region" description="Helical" evidence="7">
    <location>
        <begin position="267"/>
        <end position="292"/>
    </location>
</feature>
<keyword evidence="6 7" id="KW-0472">Membrane</keyword>
<evidence type="ECO:0000256" key="6">
    <source>
        <dbReference type="ARBA" id="ARBA00023136"/>
    </source>
</evidence>
<sequence length="789" mass="85178">MKPSSLDRKLLRDLWRMRLQVLAIALLITCGVSVAVMSFSAQEALVVAQGRYYETTRFADVFARVKRAPLAAARELATIDGVVAVDARAVNYGLMQIPGLTRPATAQLISLPDDPRQALNKLVLIQGRYPEPGRTDEALALKTFLDAAHIQMGERVTMVIDGRQVAFKVVGAALSPEFVYVPGPASMMPDEAHQGVFWAPRTTVEKVTGLGGAFAMVSLKLAAGAREAAVLAAVDRILSPYGGVPAVGRADQVSNRFQQDRIDRFGIVAWVIPPVFLLVAAALVQMVLGRLVQSEREQIGLLKAFGYGDIDAAAVYLKMAALIGVVGAIGGGLLGAWMGRVITELLAQYMRFPRLDLQFSWQAFLVASVFSVAAALGGSLFAARRAARLEPAVAMRPPAPAAYRKGFLERIPLWERLDQSSRMIVRNLERFPTRAVSTLLGLAVSLALLVGSQFMFGSLNEVIDQAYFRARHWTDAVAFAENRGVVAVAEVRRLPGVVAAEGERYAAARIRAHGREEQGYVAGLEPDAVLSLPIDADDHRVPFKGRGLILSESLAGRMGVKPGDLVELEVSEGRRPRVVLPVTGTTRDYAGFSTYMDRRALGQIMGEGDLVNLVTLQVASDRRAEFYRSVVGAPAIVGAASRADTVEAYRTNFMRILNDEMTFFAGFAAAIAFGVAYNVARIALADRSRDLATLRVLGLDQSECAYILLGELFLLALVAMPLGVIGGVALARTLVAAFAEQEMQLPMIITAHGYGVAVCVYFAAVLAAAVLVGQRIWRLDLVAALKTRE</sequence>
<dbReference type="EMBL" id="UXHF01000025">
    <property type="protein sequence ID" value="VDC49895.1"/>
    <property type="molecule type" value="Genomic_DNA"/>
</dbReference>
<comment type="similarity">
    <text evidence="2">Belongs to the ABC-4 integral membrane protein family. LolC/E subfamily.</text>
</comment>
<keyword evidence="4 7" id="KW-0812">Transmembrane</keyword>
<evidence type="ECO:0000256" key="7">
    <source>
        <dbReference type="SAM" id="Phobius"/>
    </source>
</evidence>
<dbReference type="GO" id="GO:0044874">
    <property type="term" value="P:lipoprotein localization to outer membrane"/>
    <property type="evidence" value="ECO:0007669"/>
    <property type="project" value="TreeGrafter"/>
</dbReference>
<dbReference type="Pfam" id="PF02687">
    <property type="entry name" value="FtsX"/>
    <property type="match status" value="2"/>
</dbReference>
<feature type="transmembrane region" description="Helical" evidence="7">
    <location>
        <begin position="313"/>
        <end position="339"/>
    </location>
</feature>
<feature type="transmembrane region" description="Helical" evidence="7">
    <location>
        <begin position="663"/>
        <end position="684"/>
    </location>
</feature>
<dbReference type="GO" id="GO:0098797">
    <property type="term" value="C:plasma membrane protein complex"/>
    <property type="evidence" value="ECO:0007669"/>
    <property type="project" value="TreeGrafter"/>
</dbReference>
<accession>A0A7Z8Y2V9</accession>
<dbReference type="RefSeq" id="WP_154726045.1">
    <property type="nucleotide sequence ID" value="NZ_UXHF01000025.1"/>
</dbReference>